<dbReference type="Pfam" id="PF01546">
    <property type="entry name" value="Peptidase_M20"/>
    <property type="match status" value="1"/>
</dbReference>
<evidence type="ECO:0000313" key="3">
    <source>
        <dbReference type="Proteomes" id="UP000230779"/>
    </source>
</evidence>
<evidence type="ECO:0000256" key="1">
    <source>
        <dbReference type="ARBA" id="ARBA00001947"/>
    </source>
</evidence>
<dbReference type="Gene3D" id="3.30.70.360">
    <property type="match status" value="1"/>
</dbReference>
<dbReference type="GO" id="GO:0005829">
    <property type="term" value="C:cytosol"/>
    <property type="evidence" value="ECO:0007669"/>
    <property type="project" value="TreeGrafter"/>
</dbReference>
<name>A0A2M7RJZ6_9BACT</name>
<organism evidence="2 3">
    <name type="scientific">Candidatus Kerfeldbacteria bacterium CG_4_10_14_0_8_um_filter_42_10</name>
    <dbReference type="NCBI Taxonomy" id="2014248"/>
    <lineage>
        <taxon>Bacteria</taxon>
        <taxon>Candidatus Kerfeldiibacteriota</taxon>
    </lineage>
</organism>
<dbReference type="Gene3D" id="3.40.630.10">
    <property type="entry name" value="Zn peptidases"/>
    <property type="match status" value="1"/>
</dbReference>
<proteinExistence type="predicted"/>
<dbReference type="AlphaFoldDB" id="A0A2M7RJZ6"/>
<dbReference type="InterPro" id="IPR002933">
    <property type="entry name" value="Peptidase_M20"/>
</dbReference>
<evidence type="ECO:0000313" key="2">
    <source>
        <dbReference type="EMBL" id="PIY96781.1"/>
    </source>
</evidence>
<dbReference type="PANTHER" id="PTHR42994">
    <property type="entry name" value="PEPTIDASE T"/>
    <property type="match status" value="1"/>
</dbReference>
<dbReference type="GO" id="GO:0045148">
    <property type="term" value="F:tripeptide aminopeptidase activity"/>
    <property type="evidence" value="ECO:0007669"/>
    <property type="project" value="TreeGrafter"/>
</dbReference>
<protein>
    <recommendedName>
        <fullName evidence="4">Peptidase M20 dimerisation domain-containing protein</fullName>
    </recommendedName>
</protein>
<comment type="cofactor">
    <cofactor evidence="1">
        <name>Zn(2+)</name>
        <dbReference type="ChEBI" id="CHEBI:29105"/>
    </cofactor>
</comment>
<dbReference type="Proteomes" id="UP000230779">
    <property type="component" value="Unassembled WGS sequence"/>
</dbReference>
<dbReference type="PANTHER" id="PTHR42994:SF1">
    <property type="entry name" value="PEPTIDASE T"/>
    <property type="match status" value="1"/>
</dbReference>
<accession>A0A2M7RJZ6</accession>
<sequence length="415" mass="45075">MRSVNDRFLEYVQMDTRSVQPTPGVDPPHPSNPNELVLVEKIAGEFIQMGILETQMVRLGDGSKLIEIPATPGFENTPGIALVFHVDTYFGCEGLAKPIVHHYQGGDIVLPNNGVIIPASELVGLEGKHIITSDGTTLLGADDKGGAAATVTAIEEMLISGMAHGPIWVWVCVDEEIGEVGVKFLPKEVVDQWKLFLTVDGKEPEAVDTACFIGVSVDVEFKGVDAHPGEDGGHLRCAHYAGSCFVDRLGNEVMPTQSSGAQSFLYVPATRPFTAALAQITVIPRTFERDEISLLHGTVARLAKIAAERYDVAFTVGEPEVQYINIEPAIKAHPEMLDPIFNALRKNGLTPREHRVRAGTDGAMFGMAYSDIPSPNLGYGSRRIHGVHEHLIQEEMETTVTVLLDAITSYAQMTR</sequence>
<dbReference type="SUPFAM" id="SSF53187">
    <property type="entry name" value="Zn-dependent exopeptidases"/>
    <property type="match status" value="1"/>
</dbReference>
<dbReference type="EMBL" id="PFMD01000028">
    <property type="protein sequence ID" value="PIY96781.1"/>
    <property type="molecule type" value="Genomic_DNA"/>
</dbReference>
<reference evidence="2 3" key="1">
    <citation type="submission" date="2017-09" db="EMBL/GenBank/DDBJ databases">
        <title>Depth-based differentiation of microbial function through sediment-hosted aquifers and enrichment of novel symbionts in the deep terrestrial subsurface.</title>
        <authorList>
            <person name="Probst A.J."/>
            <person name="Ladd B."/>
            <person name="Jarett J.K."/>
            <person name="Geller-Mcgrath D.E."/>
            <person name="Sieber C.M."/>
            <person name="Emerson J.B."/>
            <person name="Anantharaman K."/>
            <person name="Thomas B.C."/>
            <person name="Malmstrom R."/>
            <person name="Stieglmeier M."/>
            <person name="Klingl A."/>
            <person name="Woyke T."/>
            <person name="Ryan C.M."/>
            <person name="Banfield J.F."/>
        </authorList>
    </citation>
    <scope>NUCLEOTIDE SEQUENCE [LARGE SCALE GENOMIC DNA]</scope>
    <source>
        <strain evidence="2">CG_4_10_14_0_8_um_filter_42_10</strain>
    </source>
</reference>
<evidence type="ECO:0008006" key="4">
    <source>
        <dbReference type="Google" id="ProtNLM"/>
    </source>
</evidence>
<gene>
    <name evidence="2" type="ORF">COY66_02970</name>
</gene>
<comment type="caution">
    <text evidence="2">The sequence shown here is derived from an EMBL/GenBank/DDBJ whole genome shotgun (WGS) entry which is preliminary data.</text>
</comment>